<reference evidence="8 9" key="1">
    <citation type="submission" date="2017-04" db="EMBL/GenBank/DDBJ databases">
        <title>Draft genome sequence of Marssonina coronaria NL1: causal agent of apple blotch.</title>
        <authorList>
            <person name="Cheng Q."/>
        </authorList>
    </citation>
    <scope>NUCLEOTIDE SEQUENCE [LARGE SCALE GENOMIC DNA]</scope>
    <source>
        <strain evidence="8 9">NL1</strain>
    </source>
</reference>
<protein>
    <recommendedName>
        <fullName evidence="3">amidase</fullName>
        <ecNumber evidence="3">3.5.1.4</ecNumber>
    </recommendedName>
</protein>
<name>A0A218Z3Z1_9HELO</name>
<dbReference type="PROSITE" id="PS00571">
    <property type="entry name" value="AMIDASES"/>
    <property type="match status" value="1"/>
</dbReference>
<comment type="caution">
    <text evidence="8">The sequence shown here is derived from an EMBL/GenBank/DDBJ whole genome shotgun (WGS) entry which is preliminary data.</text>
</comment>
<evidence type="ECO:0000256" key="1">
    <source>
        <dbReference type="ARBA" id="ARBA00001311"/>
    </source>
</evidence>
<proteinExistence type="inferred from homology"/>
<feature type="binding site" evidence="6">
    <location>
        <position position="212"/>
    </location>
    <ligand>
        <name>substrate</name>
    </ligand>
</feature>
<dbReference type="PIRSF" id="PIRSF001221">
    <property type="entry name" value="Amidase_fungi"/>
    <property type="match status" value="1"/>
</dbReference>
<evidence type="ECO:0000313" key="9">
    <source>
        <dbReference type="Proteomes" id="UP000242519"/>
    </source>
</evidence>
<evidence type="ECO:0000256" key="3">
    <source>
        <dbReference type="ARBA" id="ARBA00012922"/>
    </source>
</evidence>
<evidence type="ECO:0000256" key="4">
    <source>
        <dbReference type="ARBA" id="ARBA00022801"/>
    </source>
</evidence>
<comment type="catalytic activity">
    <reaction evidence="1">
        <text>a monocarboxylic acid amide + H2O = a monocarboxylate + NH4(+)</text>
        <dbReference type="Rhea" id="RHEA:12020"/>
        <dbReference type="ChEBI" id="CHEBI:15377"/>
        <dbReference type="ChEBI" id="CHEBI:28938"/>
        <dbReference type="ChEBI" id="CHEBI:35757"/>
        <dbReference type="ChEBI" id="CHEBI:83628"/>
        <dbReference type="EC" id="3.5.1.4"/>
    </reaction>
</comment>
<dbReference type="OrthoDB" id="6428749at2759"/>
<keyword evidence="4" id="KW-0378">Hydrolase</keyword>
<dbReference type="SUPFAM" id="SSF75304">
    <property type="entry name" value="Amidase signature (AS) enzymes"/>
    <property type="match status" value="1"/>
</dbReference>
<evidence type="ECO:0000256" key="6">
    <source>
        <dbReference type="PIRSR" id="PIRSR001221-2"/>
    </source>
</evidence>
<evidence type="ECO:0000259" key="7">
    <source>
        <dbReference type="Pfam" id="PF01425"/>
    </source>
</evidence>
<accession>A0A218Z3Z1</accession>
<sequence length="580" mass="63866">MAAAVTTASGATWQEVAADRQKHRDATIAALEPALPDIQDVPQNTLPMAKQYLTAEEVRITESLVEDLVVQLAEGDLSSTAVVRAFLRRAGLAQKATNCITELLPDRALGRAAYLDSYFQEHKKPVGPLHGIPISVKEHISMKGLDINAGFVAWAGTVAEEDAQILRILWEAGAVFHARTTQPQSLMHLETSSNLYGVTTNPFNTSLTCGGSSGGEGALIGFRGSCLGIGTDIGGSIRGPAANNGLYGMKPTTVRLPVKGWAATMFGSESIVATIGPLSTSLEGCKLFMKTLIDAKPWLEDPALLPIAWKEEDFFQGRKLKIGVLWDDGVVKPHPPVTRALKQVVDKLKASGDVEVVEWKPYKHDEAWEIIVGGMFHGPEPQLTFPRANLYFCDGGAEEIAAIEASSEPMRPLTRYIISDNPHRVSHTIPSLWSSVQRREKYRNEYAALWNKTATCLGPNGDLQGMVDVILCPVGPSSAPKIDTARWWGYTSQWNLLDYPALVFPVDQVDTEKDGERAEYEPRNEKDRYNWHLWEKYGAEGYKDAPVSLQLVGRRYEDEKVVQALEILKKEVGLPFVEYI</sequence>
<dbReference type="EC" id="3.5.1.4" evidence="3"/>
<gene>
    <name evidence="8" type="ORF">B2J93_58</name>
</gene>
<dbReference type="InterPro" id="IPR020556">
    <property type="entry name" value="Amidase_CS"/>
</dbReference>
<feature type="active site" description="Charge relay system" evidence="5">
    <location>
        <position position="137"/>
    </location>
</feature>
<dbReference type="InParanoid" id="A0A218Z3Z1"/>
<dbReference type="InterPro" id="IPR023631">
    <property type="entry name" value="Amidase_dom"/>
</dbReference>
<dbReference type="AlphaFoldDB" id="A0A218Z3Z1"/>
<comment type="similarity">
    <text evidence="2">Belongs to the amidase family.</text>
</comment>
<keyword evidence="9" id="KW-1185">Reference proteome</keyword>
<feature type="active site" description="Charge relay system" evidence="5">
    <location>
        <position position="212"/>
    </location>
</feature>
<feature type="domain" description="Amidase" evidence="7">
    <location>
        <begin position="82"/>
        <end position="561"/>
    </location>
</feature>
<dbReference type="Proteomes" id="UP000242519">
    <property type="component" value="Unassembled WGS sequence"/>
</dbReference>
<evidence type="ECO:0000256" key="5">
    <source>
        <dbReference type="PIRSR" id="PIRSR001221-1"/>
    </source>
</evidence>
<dbReference type="Pfam" id="PF01425">
    <property type="entry name" value="Amidase"/>
    <property type="match status" value="1"/>
</dbReference>
<dbReference type="PANTHER" id="PTHR46072">
    <property type="entry name" value="AMIDASE-RELATED-RELATED"/>
    <property type="match status" value="1"/>
</dbReference>
<feature type="binding site" evidence="6">
    <location>
        <position position="186"/>
    </location>
    <ligand>
        <name>substrate</name>
    </ligand>
</feature>
<feature type="active site" description="Acyl-ester intermediate" evidence="5">
    <location>
        <position position="236"/>
    </location>
</feature>
<dbReference type="PANTHER" id="PTHR46072:SF4">
    <property type="entry name" value="AMIDASE C550.07-RELATED"/>
    <property type="match status" value="1"/>
</dbReference>
<dbReference type="GO" id="GO:0004040">
    <property type="term" value="F:amidase activity"/>
    <property type="evidence" value="ECO:0007669"/>
    <property type="project" value="UniProtKB-EC"/>
</dbReference>
<dbReference type="Gene3D" id="3.90.1300.10">
    <property type="entry name" value="Amidase signature (AS) domain"/>
    <property type="match status" value="1"/>
</dbReference>
<feature type="binding site" evidence="6">
    <location>
        <begin position="233"/>
        <end position="236"/>
    </location>
    <ligand>
        <name>substrate</name>
    </ligand>
</feature>
<organism evidence="8 9">
    <name type="scientific">Diplocarpon coronariae</name>
    <dbReference type="NCBI Taxonomy" id="2795749"/>
    <lineage>
        <taxon>Eukaryota</taxon>
        <taxon>Fungi</taxon>
        <taxon>Dikarya</taxon>
        <taxon>Ascomycota</taxon>
        <taxon>Pezizomycotina</taxon>
        <taxon>Leotiomycetes</taxon>
        <taxon>Helotiales</taxon>
        <taxon>Drepanopezizaceae</taxon>
        <taxon>Diplocarpon</taxon>
    </lineage>
</organism>
<dbReference type="EMBL" id="MZNU01000230">
    <property type="protein sequence ID" value="OWP02482.1"/>
    <property type="molecule type" value="Genomic_DNA"/>
</dbReference>
<evidence type="ECO:0000256" key="2">
    <source>
        <dbReference type="ARBA" id="ARBA00009199"/>
    </source>
</evidence>
<evidence type="ECO:0000313" key="8">
    <source>
        <dbReference type="EMBL" id="OWP02482.1"/>
    </source>
</evidence>
<dbReference type="STRING" id="503106.A0A218Z3Z1"/>
<dbReference type="InterPro" id="IPR036928">
    <property type="entry name" value="AS_sf"/>
</dbReference>